<gene>
    <name evidence="2" type="ORF">Hyperionvirus12_47</name>
</gene>
<protein>
    <submittedName>
        <fullName evidence="2">Uncharacterized protein</fullName>
    </submittedName>
</protein>
<dbReference type="InterPro" id="IPR043885">
    <property type="entry name" value="DUF5847"/>
</dbReference>
<proteinExistence type="inferred from homology"/>
<accession>A0A3G5A9B4</accession>
<name>A0A3G5A9B4_9VIRU</name>
<sequence length="412" mass="48159">MPKEKLLVSGPVNVVRLSGNIFGINKIIYIFYDVHMFCEYESSCNDINALTITQYLYKEFKNINANDTFYDFFLETFPTGLQYTSNYRDRYLNELRRFFAQGFSYEKSVDKVAESKVFPKVRLHYIDIRDYLFWDILWNETGEVKSYLEDIPDVNKAKFCIERVGILLQDLEYVNELVFGKQVPTGGARLIRPLPENRSLFGKLEVEKAAALINKIKNNYKHPEIKRMVHTILDDYFRVGIKSAMDKLVSMIKLLETLEKKLSVKYIEINPDPAQNVKDMPAFCTHLPYGPNFHVTREIENSVNELMDKVSVICKSSSAVIMDAYFIRRFLDKDYVTKSVSYTGGAHSQMYVHILSKYFDFKITHVSYSKYDIATLNDKIKKIELGYEFDKLFWPPILIQCSDLTDFPQNFE</sequence>
<organism evidence="2">
    <name type="scientific">Hyperionvirus sp</name>
    <dbReference type="NCBI Taxonomy" id="2487770"/>
    <lineage>
        <taxon>Viruses</taxon>
        <taxon>Varidnaviria</taxon>
        <taxon>Bamfordvirae</taxon>
        <taxon>Nucleocytoviricota</taxon>
        <taxon>Megaviricetes</taxon>
        <taxon>Imitervirales</taxon>
        <taxon>Mimiviridae</taxon>
        <taxon>Klosneuvirinae</taxon>
    </lineage>
</organism>
<reference evidence="2" key="1">
    <citation type="submission" date="2018-10" db="EMBL/GenBank/DDBJ databases">
        <title>Hidden diversity of soil giant viruses.</title>
        <authorList>
            <person name="Schulz F."/>
            <person name="Alteio L."/>
            <person name="Goudeau D."/>
            <person name="Ryan E.M."/>
            <person name="Malmstrom R.R."/>
            <person name="Blanchard J."/>
            <person name="Woyke T."/>
        </authorList>
    </citation>
    <scope>NUCLEOTIDE SEQUENCE</scope>
    <source>
        <strain evidence="2">HYV1</strain>
    </source>
</reference>
<evidence type="ECO:0000256" key="1">
    <source>
        <dbReference type="ARBA" id="ARBA00023598"/>
    </source>
</evidence>
<dbReference type="Pfam" id="PF19165">
    <property type="entry name" value="DUF5847"/>
    <property type="match status" value="1"/>
</dbReference>
<dbReference type="EMBL" id="MK072394">
    <property type="protein sequence ID" value="AYV83850.1"/>
    <property type="molecule type" value="Genomic_DNA"/>
</dbReference>
<comment type="similarity">
    <text evidence="1">Belongs to the mimivirus R160 family.</text>
</comment>
<evidence type="ECO:0000313" key="2">
    <source>
        <dbReference type="EMBL" id="AYV83850.1"/>
    </source>
</evidence>